<evidence type="ECO:0000259" key="9">
    <source>
        <dbReference type="PROSITE" id="PS50853"/>
    </source>
</evidence>
<evidence type="ECO:0000256" key="7">
    <source>
        <dbReference type="ARBA" id="ARBA00023180"/>
    </source>
</evidence>
<dbReference type="PROSITE" id="PS50853">
    <property type="entry name" value="FN3"/>
    <property type="match status" value="1"/>
</dbReference>
<dbReference type="EMBL" id="KT809424">
    <property type="protein sequence ID" value="AMO26203.1"/>
    <property type="molecule type" value="mRNA"/>
</dbReference>
<feature type="domain" description="Fibronectin type-III" evidence="9">
    <location>
        <begin position="120"/>
        <end position="223"/>
    </location>
</feature>
<protein>
    <submittedName>
        <fullName evidence="10">Putative IL-4 receptor</fullName>
    </submittedName>
</protein>
<evidence type="ECO:0000313" key="11">
    <source>
        <dbReference type="Ensembl" id="ENSDLAP00005059906.2"/>
    </source>
</evidence>
<sequence length="633" mass="69025">MELKRRVGDRVCLLLILGHIATAVTLSGSNNTISQNLDCTNDFENLMFCQFEAQNCTEYHLTVLDTDNKEVNCTFKQCDSGQCCCSLQMLIIYERSHMATLWKGGESMGSKIISIMDGIKPKPPTITSVKESNGNFQVMWKKNMDGYFSETLTANVTYRKKGDTEMVSEKVTPTIVDGLNYHEILGRHLEPSTTYVVSVKSFTNWSNRFSDSSNEMEFTTPASPPNLTVVISSLSIAAVIITVAMYGCYAKLKAKWQDNVGKYPNLFNLQRSEQEVLKPVETVISTVYVELPDPDDTKAWWKGSLRDISTGSPQQSSGISTGSSCLSYANTEPADIIARVQDALGKAFPNISPISPLTTIPIPESNKDSDLFSAPYNLCGVRADDMSSGSSVFENKTYSILIPSFLQQITTDSSEDQPQAKMPCDSGYHPSEGDIVISADQKVPACPLVSLSPAVSALMPTDMSYQQCTADSGRFSYAEDSSSSSISGGTNTIASCDPVSKVEGGCESSDEAVGGAAKLNGKTEENPCYGCVPPGSHRFPPVEDDYQSFQNLVDQPDILFPEKRGGEEEEHLSKYPEESFVKMPQSFFSPVVPSSINNVQAGQCLSELQRPFISLISADQSMPVITDGGYQSV</sequence>
<evidence type="ECO:0000256" key="8">
    <source>
        <dbReference type="SAM" id="SignalP"/>
    </source>
</evidence>
<proteinExistence type="evidence at transcript level"/>
<dbReference type="InterPro" id="IPR036116">
    <property type="entry name" value="FN3_sf"/>
</dbReference>
<keyword evidence="5" id="KW-0472">Membrane</keyword>
<dbReference type="GO" id="GO:0004896">
    <property type="term" value="F:cytokine receptor activity"/>
    <property type="evidence" value="ECO:0007669"/>
    <property type="project" value="TreeGrafter"/>
</dbReference>
<dbReference type="GO" id="GO:0016064">
    <property type="term" value="P:immunoglobulin mediated immune response"/>
    <property type="evidence" value="ECO:0007669"/>
    <property type="project" value="TreeGrafter"/>
</dbReference>
<keyword evidence="12" id="KW-1185">Reference proteome</keyword>
<evidence type="ECO:0000256" key="5">
    <source>
        <dbReference type="ARBA" id="ARBA00023136"/>
    </source>
</evidence>
<gene>
    <name evidence="11" type="primary">LOC127352297</name>
</gene>
<dbReference type="InterPro" id="IPR013783">
    <property type="entry name" value="Ig-like_fold"/>
</dbReference>
<dbReference type="Gene3D" id="2.60.40.10">
    <property type="entry name" value="Immunoglobulins"/>
    <property type="match status" value="1"/>
</dbReference>
<dbReference type="GO" id="GO:0009897">
    <property type="term" value="C:external side of plasma membrane"/>
    <property type="evidence" value="ECO:0007669"/>
    <property type="project" value="TreeGrafter"/>
</dbReference>
<evidence type="ECO:0000313" key="12">
    <source>
        <dbReference type="Proteomes" id="UP000694389"/>
    </source>
</evidence>
<accession>A0A8C4IMX8</accession>
<reference evidence="11" key="2">
    <citation type="submission" date="2025-05" db="UniProtKB">
        <authorList>
            <consortium name="Ensembl"/>
        </authorList>
    </citation>
    <scope>IDENTIFICATION</scope>
</reference>
<dbReference type="RefSeq" id="XP_051236532.1">
    <property type="nucleotide sequence ID" value="XM_051380572.1"/>
</dbReference>
<dbReference type="InterPro" id="IPR003961">
    <property type="entry name" value="FN3_dom"/>
</dbReference>
<dbReference type="SUPFAM" id="SSF49265">
    <property type="entry name" value="Fibronectin type III"/>
    <property type="match status" value="1"/>
</dbReference>
<evidence type="ECO:0000256" key="1">
    <source>
        <dbReference type="ARBA" id="ARBA00004479"/>
    </source>
</evidence>
<keyword evidence="3 8" id="KW-0732">Signal</keyword>
<dbReference type="PANTHER" id="PTHR23037:SF42">
    <property type="entry name" value="CYTOKINE RECEPTOR COMMON SUBUNIT GAMMA ISOFORM X1-RELATED"/>
    <property type="match status" value="1"/>
</dbReference>
<dbReference type="RefSeq" id="XP_051236534.1">
    <property type="nucleotide sequence ID" value="XM_051380574.1"/>
</dbReference>
<dbReference type="CDD" id="cd00063">
    <property type="entry name" value="FN3"/>
    <property type="match status" value="1"/>
</dbReference>
<evidence type="ECO:0000313" key="10">
    <source>
        <dbReference type="EMBL" id="AMO26203.1"/>
    </source>
</evidence>
<reference evidence="10" key="1">
    <citation type="submission" date="2015-09" db="EMBL/GenBank/DDBJ databases">
        <authorList>
            <person name="Jackson K.R."/>
            <person name="Lunt B.L."/>
            <person name="Fisher J.N.B."/>
            <person name="Gardner A.V."/>
            <person name="Bailey M.E."/>
            <person name="Deus L.M."/>
            <person name="Earl A.S."/>
            <person name="Gibby P.D."/>
            <person name="Hartmann K.A."/>
            <person name="Liu J.E."/>
            <person name="Manci A.M."/>
            <person name="Nielsen D.A."/>
            <person name="Solomon M.B."/>
            <person name="Breakwell D.P."/>
            <person name="Burnett S.H."/>
            <person name="Grose J.H."/>
        </authorList>
    </citation>
    <scope>NUCLEOTIDE SEQUENCE</scope>
</reference>
<name>A0A8C4IMX8_DICLA</name>
<dbReference type="Proteomes" id="UP000694389">
    <property type="component" value="Unassembled WGS sequence"/>
</dbReference>
<feature type="chain" id="PRO_5044680299" evidence="8">
    <location>
        <begin position="24"/>
        <end position="633"/>
    </location>
</feature>
<keyword evidence="6 10" id="KW-0675">Receptor</keyword>
<keyword evidence="2" id="KW-0812">Transmembrane</keyword>
<accession>A0A1S5QNK9</accession>
<dbReference type="GeneTree" id="ENSGT00530000069547"/>
<dbReference type="Ensembl" id="ENSDLAT00005063463.2">
    <property type="protein sequence ID" value="ENSDLAP00005059906.2"/>
    <property type="gene ID" value="ENSDLAG00005025183.2"/>
</dbReference>
<dbReference type="GeneID" id="127352297"/>
<evidence type="ECO:0000256" key="6">
    <source>
        <dbReference type="ARBA" id="ARBA00023170"/>
    </source>
</evidence>
<evidence type="ECO:0000256" key="3">
    <source>
        <dbReference type="ARBA" id="ARBA00022729"/>
    </source>
</evidence>
<keyword evidence="4" id="KW-1133">Transmembrane helix</keyword>
<dbReference type="PANTHER" id="PTHR23037">
    <property type="entry name" value="CYTOKINE RECEPTOR"/>
    <property type="match status" value="1"/>
</dbReference>
<organism evidence="11 12">
    <name type="scientific">Dicentrarchus labrax</name>
    <name type="common">European seabass</name>
    <name type="synonym">Morone labrax</name>
    <dbReference type="NCBI Taxonomy" id="13489"/>
    <lineage>
        <taxon>Eukaryota</taxon>
        <taxon>Metazoa</taxon>
        <taxon>Chordata</taxon>
        <taxon>Craniata</taxon>
        <taxon>Vertebrata</taxon>
        <taxon>Euteleostomi</taxon>
        <taxon>Actinopterygii</taxon>
        <taxon>Neopterygii</taxon>
        <taxon>Teleostei</taxon>
        <taxon>Neoteleostei</taxon>
        <taxon>Acanthomorphata</taxon>
        <taxon>Eupercaria</taxon>
        <taxon>Moronidae</taxon>
        <taxon>Dicentrarchus</taxon>
    </lineage>
</organism>
<evidence type="ECO:0000256" key="2">
    <source>
        <dbReference type="ARBA" id="ARBA00022692"/>
    </source>
</evidence>
<keyword evidence="7" id="KW-0325">Glycoprotein</keyword>
<evidence type="ECO:0000256" key="4">
    <source>
        <dbReference type="ARBA" id="ARBA00022989"/>
    </source>
</evidence>
<dbReference type="AlphaFoldDB" id="A0A8C4IMX8"/>
<comment type="subcellular location">
    <subcellularLocation>
        <location evidence="1">Membrane</location>
        <topology evidence="1">Single-pass type I membrane protein</topology>
    </subcellularLocation>
</comment>
<feature type="signal peptide" evidence="8">
    <location>
        <begin position="1"/>
        <end position="23"/>
    </location>
</feature>